<feature type="compositionally biased region" description="Basic residues" evidence="1">
    <location>
        <begin position="205"/>
        <end position="221"/>
    </location>
</feature>
<evidence type="ECO:0000313" key="2">
    <source>
        <dbReference type="EMBL" id="GAX28044.1"/>
    </source>
</evidence>
<dbReference type="EMBL" id="BDSP01000264">
    <property type="protein sequence ID" value="GAX28044.1"/>
    <property type="molecule type" value="Genomic_DNA"/>
</dbReference>
<proteinExistence type="predicted"/>
<dbReference type="AlphaFoldDB" id="A0A1Z5KNZ2"/>
<dbReference type="Proteomes" id="UP000198406">
    <property type="component" value="Unassembled WGS sequence"/>
</dbReference>
<protein>
    <submittedName>
        <fullName evidence="2">Uncharacterized protein</fullName>
    </submittedName>
</protein>
<evidence type="ECO:0000313" key="3">
    <source>
        <dbReference type="Proteomes" id="UP000198406"/>
    </source>
</evidence>
<keyword evidence="3" id="KW-1185">Reference proteome</keyword>
<gene>
    <name evidence="2" type="ORF">FisN_2Hh138</name>
</gene>
<dbReference type="InParanoid" id="A0A1Z5KNZ2"/>
<name>A0A1Z5KNZ2_FISSO</name>
<sequence>MTAFDFELFPIYVAAQLLKIDDDLLKDDETIHWYWRSSSSSWIDAAWEMQRHQPTVWKLGCLYATDGGGVYVQSDALTETDIRHFFESKLAILVDQSSTYSLAHMFAQALQHPSSSSSSENAINLYFADLQMTAAFPLVRGRRTEVPPILFSRLHYTGPGPPPDSPQEEDVRRAVQTWKSQSLKPNPKILSPSPEKHASPGNQKKPVRNKLVKVPTRKPGLKFKGQG</sequence>
<organism evidence="2 3">
    <name type="scientific">Fistulifera solaris</name>
    <name type="common">Oleaginous diatom</name>
    <dbReference type="NCBI Taxonomy" id="1519565"/>
    <lineage>
        <taxon>Eukaryota</taxon>
        <taxon>Sar</taxon>
        <taxon>Stramenopiles</taxon>
        <taxon>Ochrophyta</taxon>
        <taxon>Bacillariophyta</taxon>
        <taxon>Bacillariophyceae</taxon>
        <taxon>Bacillariophycidae</taxon>
        <taxon>Naviculales</taxon>
        <taxon>Naviculaceae</taxon>
        <taxon>Fistulifera</taxon>
    </lineage>
</organism>
<accession>A0A1Z5KNZ2</accession>
<feature type="region of interest" description="Disordered" evidence="1">
    <location>
        <begin position="153"/>
        <end position="227"/>
    </location>
</feature>
<comment type="caution">
    <text evidence="2">The sequence shown here is derived from an EMBL/GenBank/DDBJ whole genome shotgun (WGS) entry which is preliminary data.</text>
</comment>
<reference evidence="2 3" key="1">
    <citation type="journal article" date="2015" name="Plant Cell">
        <title>Oil accumulation by the oleaginous diatom Fistulifera solaris as revealed by the genome and transcriptome.</title>
        <authorList>
            <person name="Tanaka T."/>
            <person name="Maeda Y."/>
            <person name="Veluchamy A."/>
            <person name="Tanaka M."/>
            <person name="Abida H."/>
            <person name="Marechal E."/>
            <person name="Bowler C."/>
            <person name="Muto M."/>
            <person name="Sunaga Y."/>
            <person name="Tanaka M."/>
            <person name="Yoshino T."/>
            <person name="Taniguchi T."/>
            <person name="Fukuda Y."/>
            <person name="Nemoto M."/>
            <person name="Matsumoto M."/>
            <person name="Wong P.S."/>
            <person name="Aburatani S."/>
            <person name="Fujibuchi W."/>
        </authorList>
    </citation>
    <scope>NUCLEOTIDE SEQUENCE [LARGE SCALE GENOMIC DNA]</scope>
    <source>
        <strain evidence="2 3">JPCC DA0580</strain>
    </source>
</reference>
<evidence type="ECO:0000256" key="1">
    <source>
        <dbReference type="SAM" id="MobiDB-lite"/>
    </source>
</evidence>